<evidence type="ECO:0000313" key="4">
    <source>
        <dbReference type="Proteomes" id="UP001163266"/>
    </source>
</evidence>
<evidence type="ECO:0000256" key="1">
    <source>
        <dbReference type="ARBA" id="ARBA00009617"/>
    </source>
</evidence>
<feature type="transmembrane region" description="Helical" evidence="2">
    <location>
        <begin position="395"/>
        <end position="414"/>
    </location>
</feature>
<organism evidence="3 4">
    <name type="scientific">Caldimonas aquatica</name>
    <dbReference type="NCBI Taxonomy" id="376175"/>
    <lineage>
        <taxon>Bacteria</taxon>
        <taxon>Pseudomonadati</taxon>
        <taxon>Pseudomonadota</taxon>
        <taxon>Betaproteobacteria</taxon>
        <taxon>Burkholderiales</taxon>
        <taxon>Sphaerotilaceae</taxon>
        <taxon>Caldimonas</taxon>
    </lineage>
</organism>
<keyword evidence="2" id="KW-0472">Membrane</keyword>
<feature type="transmembrane region" description="Helical" evidence="2">
    <location>
        <begin position="321"/>
        <end position="338"/>
    </location>
</feature>
<protein>
    <submittedName>
        <fullName evidence="3">MFS transporter</fullName>
    </submittedName>
</protein>
<dbReference type="Gene3D" id="1.20.1250.20">
    <property type="entry name" value="MFS general substrate transporter like domains"/>
    <property type="match status" value="1"/>
</dbReference>
<dbReference type="RefSeq" id="WP_264893026.1">
    <property type="nucleotide sequence ID" value="NZ_CP110257.1"/>
</dbReference>
<accession>A0ABY6MTB6</accession>
<feature type="transmembrane region" description="Helical" evidence="2">
    <location>
        <begin position="139"/>
        <end position="163"/>
    </location>
</feature>
<gene>
    <name evidence="3" type="ORF">OMP39_01335</name>
</gene>
<keyword evidence="2" id="KW-0812">Transmembrane</keyword>
<dbReference type="EMBL" id="CP110257">
    <property type="protein sequence ID" value="UZD55268.1"/>
    <property type="molecule type" value="Genomic_DNA"/>
</dbReference>
<evidence type="ECO:0000313" key="3">
    <source>
        <dbReference type="EMBL" id="UZD55268.1"/>
    </source>
</evidence>
<feature type="transmembrane region" description="Helical" evidence="2">
    <location>
        <begin position="63"/>
        <end position="82"/>
    </location>
</feature>
<feature type="transmembrane region" description="Helical" evidence="2">
    <location>
        <begin position="255"/>
        <end position="279"/>
    </location>
</feature>
<comment type="similarity">
    <text evidence="1">Belongs to the sodium:galactoside symporter (TC 2.A.2) family.</text>
</comment>
<dbReference type="Proteomes" id="UP001163266">
    <property type="component" value="Chromosome"/>
</dbReference>
<feature type="transmembrane region" description="Helical" evidence="2">
    <location>
        <begin position="108"/>
        <end position="127"/>
    </location>
</feature>
<dbReference type="PANTHER" id="PTHR11328:SF24">
    <property type="entry name" value="MAJOR FACILITATOR SUPERFAMILY (MFS) PROFILE DOMAIN-CONTAINING PROTEIN"/>
    <property type="match status" value="1"/>
</dbReference>
<keyword evidence="4" id="KW-1185">Reference proteome</keyword>
<dbReference type="InterPro" id="IPR039672">
    <property type="entry name" value="MFS_2"/>
</dbReference>
<evidence type="ECO:0000256" key="2">
    <source>
        <dbReference type="SAM" id="Phobius"/>
    </source>
</evidence>
<reference evidence="3" key="1">
    <citation type="submission" date="2022-10" db="EMBL/GenBank/DDBJ databases">
        <title>Complete genome sequence of Schlegelella aquatica LMG 23380.</title>
        <authorList>
            <person name="Musilova J."/>
            <person name="Kourilova X."/>
            <person name="Bezdicek M."/>
            <person name="Hermankova K."/>
            <person name="Obruca S."/>
            <person name="Sedlar K."/>
        </authorList>
    </citation>
    <scope>NUCLEOTIDE SEQUENCE</scope>
    <source>
        <strain evidence="3">LMG 23380</strain>
    </source>
</reference>
<dbReference type="SUPFAM" id="SSF103473">
    <property type="entry name" value="MFS general substrate transporter"/>
    <property type="match status" value="1"/>
</dbReference>
<dbReference type="Pfam" id="PF13347">
    <property type="entry name" value="MFS_2"/>
    <property type="match status" value="1"/>
</dbReference>
<feature type="transmembrane region" description="Helical" evidence="2">
    <location>
        <begin position="291"/>
        <end position="309"/>
    </location>
</feature>
<feature type="transmembrane region" description="Helical" evidence="2">
    <location>
        <begin position="184"/>
        <end position="202"/>
    </location>
</feature>
<dbReference type="PANTHER" id="PTHR11328">
    <property type="entry name" value="MAJOR FACILITATOR SUPERFAMILY DOMAIN-CONTAINING PROTEIN"/>
    <property type="match status" value="1"/>
</dbReference>
<keyword evidence="2" id="KW-1133">Transmembrane helix</keyword>
<name>A0ABY6MTB6_9BURK</name>
<feature type="transmembrane region" description="Helical" evidence="2">
    <location>
        <begin position="208"/>
        <end position="234"/>
    </location>
</feature>
<feature type="transmembrane region" description="Helical" evidence="2">
    <location>
        <begin position="344"/>
        <end position="363"/>
    </location>
</feature>
<feature type="transmembrane region" description="Helical" evidence="2">
    <location>
        <begin position="426"/>
        <end position="449"/>
    </location>
</feature>
<sequence>MSPGDGPGAVAGGAVRAAASSPAAGGGQRPWRLRDGLSYGALGLPLAFVALPLYVVWPAHYAATQAVSLAALGAVLLAARLFDAVIDPWIGRAADALFARSPGHAWRAAALAAGGLAGGFVGLFFPPQGLGAGTGTGPVVWAAAMLVPTYACYSLVSVVHQAWGARWGGDAPLRARIVAWRESAALAGVLLASVTPALWGLPAMAATFIVALALGLAALAAAPVAPGVASAAAGTRSPAGTAPPSLREPWRVRDFRALIAVFVVNGIASAVPATLFLFFVRDRLTAGAWEGAFLAAYFAAAAVSMPLWLAAVRRLGLARSWLAGMLLAVVTFAGAAALGPGDVLPFLAVCVASGLALGADLAVPAAMLTSVVRSHGHGGRAEGAYFGWWNFASKLNLALAAGVALPALSLWGYAPGSREPQALAALTLAYCVLPCALKLLAAASLYALWIRPLRSGADR</sequence>
<feature type="transmembrane region" description="Helical" evidence="2">
    <location>
        <begin position="37"/>
        <end position="57"/>
    </location>
</feature>
<dbReference type="InterPro" id="IPR036259">
    <property type="entry name" value="MFS_trans_sf"/>
</dbReference>
<proteinExistence type="inferred from homology"/>